<feature type="compositionally biased region" description="Basic and acidic residues" evidence="2">
    <location>
        <begin position="239"/>
        <end position="270"/>
    </location>
</feature>
<sequence length="615" mass="71328">MNNDQHRVTVSEIEQASELYTVSAINTEDTQQPHLLPVINEKYKPCLKQVNIIEKCLSHLQSFVQKDDGVSQDQQQRFNDFKHEIDNNCKELKENIKDKADIQLLNKRVFALTSKIEKNSSFKNFGSKKLLAYYLSDEQKEIEEYKEIMDQKDKDINELKGKMDLASNLVKKFKRGQATQANINELLRLLKEDEKNFIDPSAKNTHQTAKVSALNKASGTNSTASMKSPREKKRRNVRNKREGKNQRKKLEEIIGVQEKNDTEESKEGTSKRKNFLKRKPKKSSTIKQILMKDLIIAEKDPYETLNPKLQKAENFQTSKEEFKDNLEDCEINSSIPDLENNSNLSDNIQSNSPHSSLEYSDVSVSSAPKIFYPEIYINGEEKVYPPSNIEMEPDREPLKLNRTPTNYPYSQPDDQNVSEDRKESRQGDQDDQHMEDETLARGNLFPTEGQRVSYYLSDPKHLQFFGSCQIRFPNLKYLELACSDIIYGDFFNFARNFFPNKIQHLKWSADLYGNHFKIDKYHSLIISTSDKVEGKLEINKFSMTQARLEELVANCKQGIKIHFTGCEFIIDDYSKFYTYCENHRIKGLILDQECSVKLDNSITSTLRNILRFITS</sequence>
<feature type="compositionally biased region" description="Basic and acidic residues" evidence="2">
    <location>
        <begin position="418"/>
        <end position="439"/>
    </location>
</feature>
<feature type="region of interest" description="Disordered" evidence="2">
    <location>
        <begin position="333"/>
        <end position="359"/>
    </location>
</feature>
<evidence type="ECO:0000256" key="2">
    <source>
        <dbReference type="SAM" id="MobiDB-lite"/>
    </source>
</evidence>
<dbReference type="Proteomes" id="UP001295684">
    <property type="component" value="Unassembled WGS sequence"/>
</dbReference>
<evidence type="ECO:0000313" key="4">
    <source>
        <dbReference type="Proteomes" id="UP001295684"/>
    </source>
</evidence>
<proteinExistence type="predicted"/>
<gene>
    <name evidence="3" type="ORF">ECRASSUSDP1_LOCUS2910</name>
</gene>
<dbReference type="EMBL" id="CAMPGE010002788">
    <property type="protein sequence ID" value="CAI2361598.1"/>
    <property type="molecule type" value="Genomic_DNA"/>
</dbReference>
<organism evidence="3 4">
    <name type="scientific">Euplotes crassus</name>
    <dbReference type="NCBI Taxonomy" id="5936"/>
    <lineage>
        <taxon>Eukaryota</taxon>
        <taxon>Sar</taxon>
        <taxon>Alveolata</taxon>
        <taxon>Ciliophora</taxon>
        <taxon>Intramacronucleata</taxon>
        <taxon>Spirotrichea</taxon>
        <taxon>Hypotrichia</taxon>
        <taxon>Euplotida</taxon>
        <taxon>Euplotidae</taxon>
        <taxon>Moneuplotes</taxon>
    </lineage>
</organism>
<feature type="compositionally biased region" description="Polar residues" evidence="2">
    <location>
        <begin position="402"/>
        <end position="415"/>
    </location>
</feature>
<comment type="caution">
    <text evidence="3">The sequence shown here is derived from an EMBL/GenBank/DDBJ whole genome shotgun (WGS) entry which is preliminary data.</text>
</comment>
<feature type="coiled-coil region" evidence="1">
    <location>
        <begin position="135"/>
        <end position="162"/>
    </location>
</feature>
<feature type="region of interest" description="Disordered" evidence="2">
    <location>
        <begin position="200"/>
        <end position="281"/>
    </location>
</feature>
<protein>
    <submittedName>
        <fullName evidence="3">Uncharacterized protein</fullName>
    </submittedName>
</protein>
<dbReference type="AlphaFoldDB" id="A0AAD1UAC0"/>
<reference evidence="3" key="1">
    <citation type="submission" date="2023-07" db="EMBL/GenBank/DDBJ databases">
        <authorList>
            <consortium name="AG Swart"/>
            <person name="Singh M."/>
            <person name="Singh A."/>
            <person name="Seah K."/>
            <person name="Emmerich C."/>
        </authorList>
    </citation>
    <scope>NUCLEOTIDE SEQUENCE</scope>
    <source>
        <strain evidence="3">DP1</strain>
    </source>
</reference>
<evidence type="ECO:0000256" key="1">
    <source>
        <dbReference type="SAM" id="Coils"/>
    </source>
</evidence>
<feature type="compositionally biased region" description="Basic residues" evidence="2">
    <location>
        <begin position="271"/>
        <end position="281"/>
    </location>
</feature>
<keyword evidence="4" id="KW-1185">Reference proteome</keyword>
<feature type="compositionally biased region" description="Polar residues" evidence="2">
    <location>
        <begin position="202"/>
        <end position="226"/>
    </location>
</feature>
<keyword evidence="1" id="KW-0175">Coiled coil</keyword>
<accession>A0AAD1UAC0</accession>
<name>A0AAD1UAC0_EUPCR</name>
<evidence type="ECO:0000313" key="3">
    <source>
        <dbReference type="EMBL" id="CAI2361598.1"/>
    </source>
</evidence>
<feature type="region of interest" description="Disordered" evidence="2">
    <location>
        <begin position="384"/>
        <end position="442"/>
    </location>
</feature>
<feature type="compositionally biased region" description="Polar residues" evidence="2">
    <location>
        <begin position="333"/>
        <end position="354"/>
    </location>
</feature>